<organism evidence="1 2">
    <name type="scientific">Ceratodon purpureus</name>
    <name type="common">Fire moss</name>
    <name type="synonym">Dicranum purpureum</name>
    <dbReference type="NCBI Taxonomy" id="3225"/>
    <lineage>
        <taxon>Eukaryota</taxon>
        <taxon>Viridiplantae</taxon>
        <taxon>Streptophyta</taxon>
        <taxon>Embryophyta</taxon>
        <taxon>Bryophyta</taxon>
        <taxon>Bryophytina</taxon>
        <taxon>Bryopsida</taxon>
        <taxon>Dicranidae</taxon>
        <taxon>Pseudoditrichales</taxon>
        <taxon>Ditrichaceae</taxon>
        <taxon>Ceratodon</taxon>
    </lineage>
</organism>
<reference evidence="1" key="1">
    <citation type="submission" date="2020-06" db="EMBL/GenBank/DDBJ databases">
        <title>WGS assembly of Ceratodon purpureus strain R40.</title>
        <authorList>
            <person name="Carey S.B."/>
            <person name="Jenkins J."/>
            <person name="Shu S."/>
            <person name="Lovell J.T."/>
            <person name="Sreedasyam A."/>
            <person name="Maumus F."/>
            <person name="Tiley G.P."/>
            <person name="Fernandez-Pozo N."/>
            <person name="Barry K."/>
            <person name="Chen C."/>
            <person name="Wang M."/>
            <person name="Lipzen A."/>
            <person name="Daum C."/>
            <person name="Saski C.A."/>
            <person name="Payton A.C."/>
            <person name="Mcbreen J.C."/>
            <person name="Conrad R.E."/>
            <person name="Kollar L.M."/>
            <person name="Olsson S."/>
            <person name="Huttunen S."/>
            <person name="Landis J.B."/>
            <person name="Wickett N.J."/>
            <person name="Johnson M.G."/>
            <person name="Rensing S.A."/>
            <person name="Grimwood J."/>
            <person name="Schmutz J."/>
            <person name="Mcdaniel S.F."/>
        </authorList>
    </citation>
    <scope>NUCLEOTIDE SEQUENCE</scope>
    <source>
        <strain evidence="1">R40</strain>
    </source>
</reference>
<evidence type="ECO:0000313" key="2">
    <source>
        <dbReference type="Proteomes" id="UP000822688"/>
    </source>
</evidence>
<name>A0A8T0GZ09_CERPU</name>
<accession>A0A8T0GZ09</accession>
<dbReference type="Proteomes" id="UP000822688">
    <property type="component" value="Chromosome 8"/>
</dbReference>
<dbReference type="EMBL" id="CM026429">
    <property type="protein sequence ID" value="KAG0563364.1"/>
    <property type="molecule type" value="Genomic_DNA"/>
</dbReference>
<evidence type="ECO:0000313" key="1">
    <source>
        <dbReference type="EMBL" id="KAG0563364.1"/>
    </source>
</evidence>
<keyword evidence="2" id="KW-1185">Reference proteome</keyword>
<comment type="caution">
    <text evidence="1">The sequence shown here is derived from an EMBL/GenBank/DDBJ whole genome shotgun (WGS) entry which is preliminary data.</text>
</comment>
<gene>
    <name evidence="1" type="ORF">KC19_8G024800</name>
</gene>
<proteinExistence type="predicted"/>
<protein>
    <submittedName>
        <fullName evidence="1">Uncharacterized protein</fullName>
    </submittedName>
</protein>
<dbReference type="AlphaFoldDB" id="A0A8T0GZ09"/>
<sequence>MTTVKDLLSCLHLDYDVDSSSVISCCKRADEGSTSQPGLTQLLNMSRVAPVVLYSSQAQIPSRYELEHPVNILQTSSETWTDQVVEFCQAPTLLQIFIAIAASPPSPPPLSFTPRPGSQAHH</sequence>